<evidence type="ECO:0000313" key="2">
    <source>
        <dbReference type="EMBL" id="MEU8137375.1"/>
    </source>
</evidence>
<organism evidence="2 3">
    <name type="scientific">Streptodolium elevatio</name>
    <dbReference type="NCBI Taxonomy" id="3157996"/>
    <lineage>
        <taxon>Bacteria</taxon>
        <taxon>Bacillati</taxon>
        <taxon>Actinomycetota</taxon>
        <taxon>Actinomycetes</taxon>
        <taxon>Kitasatosporales</taxon>
        <taxon>Streptomycetaceae</taxon>
        <taxon>Streptodolium</taxon>
    </lineage>
</organism>
<accession>A0ABV3DNQ9</accession>
<dbReference type="SUPFAM" id="SSF54427">
    <property type="entry name" value="NTF2-like"/>
    <property type="match status" value="1"/>
</dbReference>
<dbReference type="InterPro" id="IPR027843">
    <property type="entry name" value="DUF4440"/>
</dbReference>
<gene>
    <name evidence="2" type="ORF">AB0C36_28160</name>
</gene>
<dbReference type="RefSeq" id="WP_358359174.1">
    <property type="nucleotide sequence ID" value="NZ_JBEZFP010000086.1"/>
</dbReference>
<dbReference type="Pfam" id="PF14534">
    <property type="entry name" value="DUF4440"/>
    <property type="match status" value="1"/>
</dbReference>
<name>A0ABV3DNQ9_9ACTN</name>
<dbReference type="InterPro" id="IPR011944">
    <property type="entry name" value="Steroid_delta5-4_isomerase"/>
</dbReference>
<dbReference type="EMBL" id="JBEZFP010000086">
    <property type="protein sequence ID" value="MEU8137375.1"/>
    <property type="molecule type" value="Genomic_DNA"/>
</dbReference>
<protein>
    <submittedName>
        <fullName evidence="2">SgcJ/EcaC family oxidoreductase</fullName>
    </submittedName>
</protein>
<evidence type="ECO:0000313" key="3">
    <source>
        <dbReference type="Proteomes" id="UP001551482"/>
    </source>
</evidence>
<proteinExistence type="predicted"/>
<evidence type="ECO:0000259" key="1">
    <source>
        <dbReference type="Pfam" id="PF14534"/>
    </source>
</evidence>
<dbReference type="Proteomes" id="UP001551482">
    <property type="component" value="Unassembled WGS sequence"/>
</dbReference>
<dbReference type="Gene3D" id="3.10.450.50">
    <property type="match status" value="1"/>
</dbReference>
<feature type="domain" description="DUF4440" evidence="1">
    <location>
        <begin position="15"/>
        <end position="122"/>
    </location>
</feature>
<dbReference type="InterPro" id="IPR032710">
    <property type="entry name" value="NTF2-like_dom_sf"/>
</dbReference>
<dbReference type="NCBIfam" id="TIGR02246">
    <property type="entry name" value="SgcJ/EcaC family oxidoreductase"/>
    <property type="match status" value="1"/>
</dbReference>
<keyword evidence="3" id="KW-1185">Reference proteome</keyword>
<reference evidence="2 3" key="1">
    <citation type="submission" date="2024-06" db="EMBL/GenBank/DDBJ databases">
        <title>The Natural Products Discovery Center: Release of the First 8490 Sequenced Strains for Exploring Actinobacteria Biosynthetic Diversity.</title>
        <authorList>
            <person name="Kalkreuter E."/>
            <person name="Kautsar S.A."/>
            <person name="Yang D."/>
            <person name="Bader C.D."/>
            <person name="Teijaro C.N."/>
            <person name="Fluegel L."/>
            <person name="Davis C.M."/>
            <person name="Simpson J.R."/>
            <person name="Lauterbach L."/>
            <person name="Steele A.D."/>
            <person name="Gui C."/>
            <person name="Meng S."/>
            <person name="Li G."/>
            <person name="Viehrig K."/>
            <person name="Ye F."/>
            <person name="Su P."/>
            <person name="Kiefer A.F."/>
            <person name="Nichols A."/>
            <person name="Cepeda A.J."/>
            <person name="Yan W."/>
            <person name="Fan B."/>
            <person name="Jiang Y."/>
            <person name="Adhikari A."/>
            <person name="Zheng C.-J."/>
            <person name="Schuster L."/>
            <person name="Cowan T.M."/>
            <person name="Smanski M.J."/>
            <person name="Chevrette M.G."/>
            <person name="De Carvalho L.P.S."/>
            <person name="Shen B."/>
        </authorList>
    </citation>
    <scope>NUCLEOTIDE SEQUENCE [LARGE SCALE GENOMIC DNA]</scope>
    <source>
        <strain evidence="2 3">NPDC048946</strain>
    </source>
</reference>
<sequence>MVPEQVASGEDLRAIDEVFAEIQAGVSEFDADRVGARFTANASFTTPAGQRFDGWEAVNSHHRRQLANPVEGFRTRIALERVTFPAPDTAVVCVRQNASTAAGDFANAGTWVLVKRDGDWWVHAVHNTNVVNVPRLGESGNA</sequence>
<comment type="caution">
    <text evidence="2">The sequence shown here is derived from an EMBL/GenBank/DDBJ whole genome shotgun (WGS) entry which is preliminary data.</text>
</comment>